<dbReference type="InterPro" id="IPR001878">
    <property type="entry name" value="Znf_CCHC"/>
</dbReference>
<evidence type="ECO:0000259" key="3">
    <source>
        <dbReference type="Pfam" id="PF00098"/>
    </source>
</evidence>
<evidence type="ECO:0000313" key="5">
    <source>
        <dbReference type="Proteomes" id="UP000683360"/>
    </source>
</evidence>
<dbReference type="SUPFAM" id="SSF57756">
    <property type="entry name" value="Retrovirus zinc finger-like domains"/>
    <property type="match status" value="1"/>
</dbReference>
<feature type="compositionally biased region" description="Basic and acidic residues" evidence="2">
    <location>
        <begin position="101"/>
        <end position="111"/>
    </location>
</feature>
<dbReference type="GO" id="GO:0008270">
    <property type="term" value="F:zinc ion binding"/>
    <property type="evidence" value="ECO:0007669"/>
    <property type="project" value="InterPro"/>
</dbReference>
<feature type="coiled-coil region" evidence="1">
    <location>
        <begin position="17"/>
        <end position="62"/>
    </location>
</feature>
<protein>
    <recommendedName>
        <fullName evidence="3">CCHC-type domain-containing protein</fullName>
    </recommendedName>
</protein>
<dbReference type="GO" id="GO:0003676">
    <property type="term" value="F:nucleic acid binding"/>
    <property type="evidence" value="ECO:0007669"/>
    <property type="project" value="InterPro"/>
</dbReference>
<dbReference type="EMBL" id="CAJPWZ010001072">
    <property type="protein sequence ID" value="CAG2207198.1"/>
    <property type="molecule type" value="Genomic_DNA"/>
</dbReference>
<gene>
    <name evidence="4" type="ORF">MEDL_21545</name>
</gene>
<organism evidence="4 5">
    <name type="scientific">Mytilus edulis</name>
    <name type="common">Blue mussel</name>
    <dbReference type="NCBI Taxonomy" id="6550"/>
    <lineage>
        <taxon>Eukaryota</taxon>
        <taxon>Metazoa</taxon>
        <taxon>Spiralia</taxon>
        <taxon>Lophotrochozoa</taxon>
        <taxon>Mollusca</taxon>
        <taxon>Bivalvia</taxon>
        <taxon>Autobranchia</taxon>
        <taxon>Pteriomorphia</taxon>
        <taxon>Mytilida</taxon>
        <taxon>Mytiloidea</taxon>
        <taxon>Mytilidae</taxon>
        <taxon>Mytilinae</taxon>
        <taxon>Mytilus</taxon>
    </lineage>
</organism>
<dbReference type="OrthoDB" id="10474579at2759"/>
<accession>A0A8S3RCV8</accession>
<feature type="compositionally biased region" description="Polar residues" evidence="2">
    <location>
        <begin position="112"/>
        <end position="123"/>
    </location>
</feature>
<name>A0A8S3RCV8_MYTED</name>
<comment type="caution">
    <text evidence="4">The sequence shown here is derived from an EMBL/GenBank/DDBJ whole genome shotgun (WGS) entry which is preliminary data.</text>
</comment>
<reference evidence="4" key="1">
    <citation type="submission" date="2021-03" db="EMBL/GenBank/DDBJ databases">
        <authorList>
            <person name="Bekaert M."/>
        </authorList>
    </citation>
    <scope>NUCLEOTIDE SEQUENCE</scope>
</reference>
<proteinExistence type="predicted"/>
<feature type="domain" description="CCHC-type" evidence="3">
    <location>
        <begin position="228"/>
        <end position="240"/>
    </location>
</feature>
<evidence type="ECO:0000256" key="1">
    <source>
        <dbReference type="SAM" id="Coils"/>
    </source>
</evidence>
<feature type="region of interest" description="Disordered" evidence="2">
    <location>
        <begin position="101"/>
        <end position="132"/>
    </location>
</feature>
<dbReference type="Pfam" id="PF00098">
    <property type="entry name" value="zf-CCHC"/>
    <property type="match status" value="1"/>
</dbReference>
<dbReference type="InterPro" id="IPR036875">
    <property type="entry name" value="Znf_CCHC_sf"/>
</dbReference>
<dbReference type="Proteomes" id="UP000683360">
    <property type="component" value="Unassembled WGS sequence"/>
</dbReference>
<keyword evidence="1" id="KW-0175">Coiled coil</keyword>
<dbReference type="AlphaFoldDB" id="A0A8S3RCV8"/>
<sequence>MKADYGHRIAAVNQDFTVKMKNRVHDYEQQYDNLAKRQKEDMEELINKFNERELKLNQSIEERDEQMKKIQMTMKIETDDKTRLQEMVEKWSLPKEKPSMKIAETKDEPSWKTKTNTHTGQASKRQDGLLSPKMSTYDGRSDWRPYLVQFNHIANRYNWTNQNRLDKLIECLRDRALKFLPQCQKEDVQDTRSSTKQILNILKRDNSSIDSDKHKRFSSPGRTPIRDNKCFNCGEEGHFIAQGAGACSEINAGIAENVNLDIGSSTVKWDMVVAEITDNLILVELHGEQMKDSDLKTLKRWIEDKYEPTKAELKLCSEVVRHVWSLRQQIQIKDNILLYKWEDPISPRLLFMTPKQMPKELLHG</sequence>
<evidence type="ECO:0000256" key="2">
    <source>
        <dbReference type="SAM" id="MobiDB-lite"/>
    </source>
</evidence>
<keyword evidence="5" id="KW-1185">Reference proteome</keyword>
<evidence type="ECO:0000313" key="4">
    <source>
        <dbReference type="EMBL" id="CAG2207198.1"/>
    </source>
</evidence>